<dbReference type="PANTHER" id="PTHR37163:SF1">
    <property type="entry name" value="DUF501 DOMAIN-CONTAINING PROTEIN"/>
    <property type="match status" value="1"/>
</dbReference>
<dbReference type="InterPro" id="IPR007511">
    <property type="entry name" value="DUF501"/>
</dbReference>
<protein>
    <submittedName>
        <fullName evidence="1">Uncharacterized protein</fullName>
    </submittedName>
</protein>
<comment type="caution">
    <text evidence="1">The sequence shown here is derived from an EMBL/GenBank/DDBJ whole genome shotgun (WGS) entry which is preliminary data.</text>
</comment>
<proteinExistence type="predicted"/>
<reference evidence="1 2" key="1">
    <citation type="journal article" date="2015" name="PLoS Pathog.">
        <title>Leptomonas seymouri: Adaptations to the Dixenous Life Cycle Analyzed by Genome Sequencing, Transcriptome Profiling and Co-infection with Leishmania donovani.</title>
        <authorList>
            <person name="Kraeva N."/>
            <person name="Butenko A."/>
            <person name="Hlavacova J."/>
            <person name="Kostygov A."/>
            <person name="Myskova J."/>
            <person name="Grybchuk D."/>
            <person name="Lestinova T."/>
            <person name="Votypka J."/>
            <person name="Volf P."/>
            <person name="Opperdoes F."/>
            <person name="Flegontov P."/>
            <person name="Lukes J."/>
            <person name="Yurchenko V."/>
        </authorList>
    </citation>
    <scope>NUCLEOTIDE SEQUENCE [LARGE SCALE GENOMIC DNA]</scope>
    <source>
        <strain evidence="1 2">ATCC 30220</strain>
    </source>
</reference>
<organism evidence="1 2">
    <name type="scientific">Leptomonas seymouri</name>
    <dbReference type="NCBI Taxonomy" id="5684"/>
    <lineage>
        <taxon>Eukaryota</taxon>
        <taxon>Discoba</taxon>
        <taxon>Euglenozoa</taxon>
        <taxon>Kinetoplastea</taxon>
        <taxon>Metakinetoplastina</taxon>
        <taxon>Trypanosomatida</taxon>
        <taxon>Trypanosomatidae</taxon>
        <taxon>Leishmaniinae</taxon>
        <taxon>Leptomonas</taxon>
    </lineage>
</organism>
<evidence type="ECO:0000313" key="2">
    <source>
        <dbReference type="Proteomes" id="UP000038009"/>
    </source>
</evidence>
<dbReference type="OrthoDB" id="271318at2759"/>
<name>A0A0N0P6T1_LEPSE</name>
<sequence>MLARDAMGEAPPVKRNPYAEAADPERYRVADVPLFTCAEHADACVLCTTAGKNGRNGRTAAVGATLFWLTCPHLNALIARLEGHRCVQAVTEAMKKYPCLTTCHVRSHEVYAARARLLLTDAQWSFFTGHFLSTENAQQHKFGNAAVGHAEDMKCLHALVAQTLAAAENPVGSLLVNYLLFLYHLTCIAEDEVARSEEKRTDLRAVLDSRELLVHFMEAFLACMLNENEGDGHTRTVKGIRSATFTVSMPEPHVFEMTEVAYEWQLDSSFAALTPDVCARALRVLIFLEGKPPRRHKKHRIN</sequence>
<dbReference type="Proteomes" id="UP000038009">
    <property type="component" value="Unassembled WGS sequence"/>
</dbReference>
<dbReference type="PANTHER" id="PTHR37163">
    <property type="entry name" value="CONSERVED PROTEIN"/>
    <property type="match status" value="1"/>
</dbReference>
<accession>A0A0N0P6T1</accession>
<dbReference type="VEuPathDB" id="TriTrypDB:Lsey_0066_0240"/>
<gene>
    <name evidence="1" type="ORF">ABL78_2932</name>
</gene>
<dbReference type="EMBL" id="LJSK01000066">
    <property type="protein sequence ID" value="KPI87996.1"/>
    <property type="molecule type" value="Genomic_DNA"/>
</dbReference>
<dbReference type="Pfam" id="PF04417">
    <property type="entry name" value="DUF501"/>
    <property type="match status" value="1"/>
</dbReference>
<dbReference type="AlphaFoldDB" id="A0A0N0P6T1"/>
<dbReference type="OMA" id="RFEGHRC"/>
<keyword evidence="2" id="KW-1185">Reference proteome</keyword>
<evidence type="ECO:0000313" key="1">
    <source>
        <dbReference type="EMBL" id="KPI87996.1"/>
    </source>
</evidence>